<dbReference type="AlphaFoldDB" id="A0A8S1LAL3"/>
<dbReference type="OMA" id="SNRSKWH"/>
<dbReference type="GO" id="GO:0000981">
    <property type="term" value="F:DNA-binding transcription factor activity, RNA polymerase II-specific"/>
    <property type="evidence" value="ECO:0007669"/>
    <property type="project" value="TreeGrafter"/>
</dbReference>
<evidence type="ECO:0000313" key="4">
    <source>
        <dbReference type="Proteomes" id="UP000688137"/>
    </source>
</evidence>
<dbReference type="GO" id="GO:0005634">
    <property type="term" value="C:nucleus"/>
    <property type="evidence" value="ECO:0007669"/>
    <property type="project" value="TreeGrafter"/>
</dbReference>
<feature type="domain" description="Myb-like" evidence="1">
    <location>
        <begin position="185"/>
        <end position="235"/>
    </location>
</feature>
<comment type="caution">
    <text evidence="3">The sequence shown here is derived from an EMBL/GenBank/DDBJ whole genome shotgun (WGS) entry which is preliminary data.</text>
</comment>
<dbReference type="PROSITE" id="PS50090">
    <property type="entry name" value="MYB_LIKE"/>
    <property type="match status" value="2"/>
</dbReference>
<dbReference type="InterPro" id="IPR001005">
    <property type="entry name" value="SANT/Myb"/>
</dbReference>
<evidence type="ECO:0000313" key="3">
    <source>
        <dbReference type="EMBL" id="CAD8061826.1"/>
    </source>
</evidence>
<feature type="domain" description="HTH myb-type" evidence="2">
    <location>
        <begin position="189"/>
        <end position="239"/>
    </location>
</feature>
<dbReference type="PANTHER" id="PTHR45614">
    <property type="entry name" value="MYB PROTEIN-RELATED"/>
    <property type="match status" value="1"/>
</dbReference>
<keyword evidence="4" id="KW-1185">Reference proteome</keyword>
<name>A0A8S1LAL3_PARPR</name>
<feature type="domain" description="HTH myb-type" evidence="2">
    <location>
        <begin position="128"/>
        <end position="188"/>
    </location>
</feature>
<sequence>MKSKKWTEFLEELGESKDQEINVDLLKTIVKFPNEKMTFLELEHYLSNEFQVHFNKDSNRSKWHKKDKYLLIWCIVKLAEKRNIKFNELVFMKPKYALQHRNGVFQYFSTVLDLPTQFLIKKWMSLLKQSLRDIPWTQEEDKLLIELRNKYPNNDWTIIAEEFIYLAPNLRYQKQIRERYNNVINPKINKKPFTHQEKQTLMLKAQQLKKNWSSISKLMPGRTDNKIKNCYNSIVKKIAKKIHLDKSDPKQEQQILKYIQKYNTYDPDELANQIEKIETNFSPIKVEHINDNSNTSNHQNHISPILPSFQPLPFIYAQYYQNYYYPPNINYPLIYFHGSEAKKF</sequence>
<feature type="domain" description="Myb-like" evidence="1">
    <location>
        <begin position="128"/>
        <end position="184"/>
    </location>
</feature>
<gene>
    <name evidence="3" type="ORF">PPRIM_AZ9-3.1.T0320189</name>
</gene>
<evidence type="ECO:0000259" key="1">
    <source>
        <dbReference type="PROSITE" id="PS50090"/>
    </source>
</evidence>
<dbReference type="InterPro" id="IPR050560">
    <property type="entry name" value="MYB_TF"/>
</dbReference>
<evidence type="ECO:0000259" key="2">
    <source>
        <dbReference type="PROSITE" id="PS51294"/>
    </source>
</evidence>
<dbReference type="Proteomes" id="UP000688137">
    <property type="component" value="Unassembled WGS sequence"/>
</dbReference>
<dbReference type="PANTHER" id="PTHR45614:SF25">
    <property type="entry name" value="MYB PROTEIN"/>
    <property type="match status" value="1"/>
</dbReference>
<accession>A0A8S1LAL3</accession>
<dbReference type="InterPro" id="IPR017930">
    <property type="entry name" value="Myb_dom"/>
</dbReference>
<dbReference type="CDD" id="cd00167">
    <property type="entry name" value="SANT"/>
    <property type="match status" value="2"/>
</dbReference>
<dbReference type="SMART" id="SM00717">
    <property type="entry name" value="SANT"/>
    <property type="match status" value="2"/>
</dbReference>
<organism evidence="3 4">
    <name type="scientific">Paramecium primaurelia</name>
    <dbReference type="NCBI Taxonomy" id="5886"/>
    <lineage>
        <taxon>Eukaryota</taxon>
        <taxon>Sar</taxon>
        <taxon>Alveolata</taxon>
        <taxon>Ciliophora</taxon>
        <taxon>Intramacronucleata</taxon>
        <taxon>Oligohymenophorea</taxon>
        <taxon>Peniculida</taxon>
        <taxon>Parameciidae</taxon>
        <taxon>Paramecium</taxon>
    </lineage>
</organism>
<dbReference type="EMBL" id="CAJJDM010000031">
    <property type="protein sequence ID" value="CAD8061826.1"/>
    <property type="molecule type" value="Genomic_DNA"/>
</dbReference>
<proteinExistence type="predicted"/>
<dbReference type="GO" id="GO:0000978">
    <property type="term" value="F:RNA polymerase II cis-regulatory region sequence-specific DNA binding"/>
    <property type="evidence" value="ECO:0007669"/>
    <property type="project" value="TreeGrafter"/>
</dbReference>
<protein>
    <submittedName>
        <fullName evidence="3">Uncharacterized protein</fullName>
    </submittedName>
</protein>
<dbReference type="Pfam" id="PF13921">
    <property type="entry name" value="Myb_DNA-bind_6"/>
    <property type="match status" value="1"/>
</dbReference>
<dbReference type="PROSITE" id="PS51294">
    <property type="entry name" value="HTH_MYB"/>
    <property type="match status" value="2"/>
</dbReference>
<reference evidence="3" key="1">
    <citation type="submission" date="2021-01" db="EMBL/GenBank/DDBJ databases">
        <authorList>
            <consortium name="Genoscope - CEA"/>
            <person name="William W."/>
        </authorList>
    </citation>
    <scope>NUCLEOTIDE SEQUENCE</scope>
</reference>